<comment type="caution">
    <text evidence="2">The sequence shown here is derived from an EMBL/GenBank/DDBJ whole genome shotgun (WGS) entry which is preliminary data.</text>
</comment>
<dbReference type="PANTHER" id="PTHR37351:SF1">
    <property type="entry name" value="C-X-C MOTIF CHEMOKINE 17"/>
    <property type="match status" value="1"/>
</dbReference>
<dbReference type="GO" id="GO:0048246">
    <property type="term" value="P:macrophage chemotaxis"/>
    <property type="evidence" value="ECO:0007669"/>
    <property type="project" value="TreeGrafter"/>
</dbReference>
<accession>A0A836CX60</accession>
<feature type="compositionally biased region" description="Basic residues" evidence="1">
    <location>
        <begin position="151"/>
        <end position="167"/>
    </location>
</feature>
<evidence type="ECO:0000256" key="1">
    <source>
        <dbReference type="SAM" id="MobiDB-lite"/>
    </source>
</evidence>
<dbReference type="EMBL" id="JAEMGP010000014">
    <property type="protein sequence ID" value="KAG5200845.1"/>
    <property type="molecule type" value="Genomic_DNA"/>
</dbReference>
<dbReference type="Proteomes" id="UP000664991">
    <property type="component" value="Chromosome 14"/>
</dbReference>
<organism evidence="2 3">
    <name type="scientific">Ovis aries</name>
    <name type="common">Sheep</name>
    <dbReference type="NCBI Taxonomy" id="9940"/>
    <lineage>
        <taxon>Eukaryota</taxon>
        <taxon>Metazoa</taxon>
        <taxon>Chordata</taxon>
        <taxon>Craniata</taxon>
        <taxon>Vertebrata</taxon>
        <taxon>Euteleostomi</taxon>
        <taxon>Mammalia</taxon>
        <taxon>Eutheria</taxon>
        <taxon>Laurasiatheria</taxon>
        <taxon>Artiodactyla</taxon>
        <taxon>Ruminantia</taxon>
        <taxon>Pecora</taxon>
        <taxon>Bovidae</taxon>
        <taxon>Caprinae</taxon>
        <taxon>Ovis</taxon>
    </lineage>
</organism>
<evidence type="ECO:0000313" key="2">
    <source>
        <dbReference type="EMBL" id="KAG5200845.1"/>
    </source>
</evidence>
<evidence type="ECO:0000313" key="3">
    <source>
        <dbReference type="Proteomes" id="UP000664991"/>
    </source>
</evidence>
<dbReference type="Pfam" id="PF15211">
    <property type="entry name" value="CXCL17"/>
    <property type="match status" value="1"/>
</dbReference>
<protein>
    <recommendedName>
        <fullName evidence="4">C-X-C motif chemokine 17</fullName>
    </recommendedName>
</protein>
<reference evidence="2 3" key="1">
    <citation type="submission" date="2020-12" db="EMBL/GenBank/DDBJ databases">
        <title>De novo assembly of Tibetan sheep genome.</title>
        <authorList>
            <person name="Li X."/>
        </authorList>
    </citation>
    <scope>NUCLEOTIDE SEQUENCE [LARGE SCALE GENOMIC DNA]</scope>
    <source>
        <tissue evidence="2">Heart</tissue>
    </source>
</reference>
<sequence>NTWSNLLPNKASATRPFPPSNENAGLGVKCRSTPPPPKPHSTHGLSRQEKWGPSHWELLKSGRTAAPTGEMKVLISSLLLLLPLMLTSVVSSSSHTGVARGQRDHRQASGRWLREGGQECECQDWFLRGPRTPITAPRLTKKPCPCDRFKGRMKKTRHRRHHRKSDKHSRACQQFLTRCLLESFVLPL</sequence>
<dbReference type="AlphaFoldDB" id="A0A836CX60"/>
<feature type="region of interest" description="Disordered" evidence="1">
    <location>
        <begin position="1"/>
        <end position="50"/>
    </location>
</feature>
<proteinExistence type="predicted"/>
<dbReference type="GO" id="GO:0090026">
    <property type="term" value="P:positive regulation of monocyte chemotaxis"/>
    <property type="evidence" value="ECO:0007669"/>
    <property type="project" value="TreeGrafter"/>
</dbReference>
<evidence type="ECO:0008006" key="4">
    <source>
        <dbReference type="Google" id="ProtNLM"/>
    </source>
</evidence>
<dbReference type="GO" id="GO:0005615">
    <property type="term" value="C:extracellular space"/>
    <property type="evidence" value="ECO:0007669"/>
    <property type="project" value="TreeGrafter"/>
</dbReference>
<feature type="region of interest" description="Disordered" evidence="1">
    <location>
        <begin position="146"/>
        <end position="167"/>
    </location>
</feature>
<feature type="non-terminal residue" evidence="2">
    <location>
        <position position="188"/>
    </location>
</feature>
<dbReference type="GO" id="GO:0050728">
    <property type="term" value="P:negative regulation of inflammatory response"/>
    <property type="evidence" value="ECO:0007669"/>
    <property type="project" value="TreeGrafter"/>
</dbReference>
<name>A0A836CX60_SHEEP</name>
<gene>
    <name evidence="2" type="ORF">JEQ12_005379</name>
</gene>
<dbReference type="PANTHER" id="PTHR37351">
    <property type="entry name" value="C-X-C MOTIF CHEMOKINE 17"/>
    <property type="match status" value="1"/>
</dbReference>
<dbReference type="GO" id="GO:0010759">
    <property type="term" value="P:positive regulation of macrophage chemotaxis"/>
    <property type="evidence" value="ECO:0007669"/>
    <property type="project" value="TreeGrafter"/>
</dbReference>
<dbReference type="GO" id="GO:0010575">
    <property type="term" value="P:positive regulation of vascular endothelial growth factor production"/>
    <property type="evidence" value="ECO:0007669"/>
    <property type="project" value="TreeGrafter"/>
</dbReference>
<dbReference type="InterPro" id="IPR029183">
    <property type="entry name" value="CXCL17"/>
</dbReference>